<evidence type="ECO:0000256" key="5">
    <source>
        <dbReference type="SAM" id="Coils"/>
    </source>
</evidence>
<evidence type="ECO:0000256" key="2">
    <source>
        <dbReference type="ARBA" id="ARBA00022771"/>
    </source>
</evidence>
<dbReference type="Gene3D" id="3.60.10.10">
    <property type="entry name" value="Endonuclease/exonuclease/phosphatase"/>
    <property type="match status" value="1"/>
</dbReference>
<dbReference type="OrthoDB" id="6327744at2759"/>
<dbReference type="Gene3D" id="3.30.40.10">
    <property type="entry name" value="Zinc/RING finger domain, C3HC4 (zinc finger)"/>
    <property type="match status" value="1"/>
</dbReference>
<keyword evidence="9" id="KW-1185">Reference proteome</keyword>
<dbReference type="InterPro" id="IPR001965">
    <property type="entry name" value="Znf_PHD"/>
</dbReference>
<evidence type="ECO:0000256" key="1">
    <source>
        <dbReference type="ARBA" id="ARBA00022723"/>
    </source>
</evidence>
<dbReference type="InterPro" id="IPR036691">
    <property type="entry name" value="Endo/exonu/phosph_ase_sf"/>
</dbReference>
<evidence type="ECO:0000256" key="4">
    <source>
        <dbReference type="PROSITE-ProRule" id="PRU00146"/>
    </source>
</evidence>
<dbReference type="CDD" id="cd15517">
    <property type="entry name" value="PHD_TCF19_like"/>
    <property type="match status" value="1"/>
</dbReference>
<sequence>MEKVGVRISARIRQHKQPTDTTIKVKPYVMGPEKAMNKKEDSCDRNMVTFAMKSNNNFRAELSTAAYEILKVQLFDKLDTMSCSDFPSLGFSVQNNVDQVNTIVFQTIKVTLTKGSSNSTNKQLKFTVNLYNSTSSIVANGNGVRYFVDNFFTPILEYLHQHSDNIDIINNSVKGMIVNSKIETISENHLNKSSERQTLAITDSLSTNMSASVNMAHIDTTSRCPICSDVANDDTINCDTCLEWFHYSCVHLNKSKVDKIPAIAPFTCPLCCNDLLHTNTSSTIETLSIPTDEPIPSIPSSVNINLPSSGVISNISTPSSSSVPKSSISVANSVPYVIQQQLVQIFSTACLTSTLHQIQSTSSCNTTNTTSVSSGAISSIISPIKSKKKAPNKLMLENDNLRSFIIELEQKINDQERTINLLKSAKPSNEYTSTQNFTNNQNNMNGLPNSGYKENMDNIEKKLAALMDYQHMLAFSNLNSRIDNLQNTMMNNPHTPFSTFQNPYAPSFPIQTHFQHNVHPHSYFHHGNSFTAPFRQVPNMHIPVNPIYQQGINLAHPGHNSFTPSHPFHNAHVSSNITQSAQSINQVHTDSTQSLHQRNSHHLTKPPTGHYSNRNLSNAQANSNTRRGPAHTKRTHPPSYGESVSRIYSQNKRDDSPSSSSRLIQANNKPNINNHSEVNNTLLQSSETKVIENIVVPSNETKFIDKGIRGNAPYLEEILPFNDFICLQEHWLWQYEQQEATKFLKHFNYAIRSSDCNFPKVHSVRSRGNGGVMICWNSKFDSYVKTLKDGNERIIAVEINSSPKRICLINCYLPTSGYSDTAVKYQDNLDLLEIIIQKYCESHQIILVGDMNATMLLSRRNDSDRRFRSFIDKHKLGTLANMGTAPTYQHGKGSSQIDYIFSHTVDNLLELEICHQHPTNTSSHVPVVGKIKATLSLTCAKSIKPPERRRNLWKDCDIEVYQSTLSNSQIPIIERPDQIKTFIDQLNGNILAAAKIAVPSKKIRLKGPKWKASPALRQLLVKGNLIHKNWIQYGRPTVNHPIIEERRSIKRRIRSQQRQDMACERKQFYNQIVESGKSTNFYKLIRRGLSNTISKPQGFMNEGQLILDLDKQSKGFARFYEDLAVPKQLEQFDSDYHENTQFNLELIRKIVLENKDTFSPITPDEVKSAIYKLNNNKSSDEYGICAEHLKLASSTIFNVLKIYINFLRKIQCLPNRSVKGITYLLLGVRPATAELHIRQLNLLGCIIRSENLTLNKILRRQISTKSETSDSWFTYIDKLLVQYDLPSAAKMVINPPCKLLWKKNVKLAIDKFWTQKLLLDCQNKSTLSYCDLSSLKIGTVHKLWSSIESNIKDVRRGGIKARLITGTYVLQSNTSKFNQHEVSSVCPLCQYEDEDIVHFILKCNALFKYRKSYIEELEVIINSISNPNTCSWNSLVGDFGLLTQLILDPSVLIKQKILSCSEKTLTKIEDCSRKMCFSLHCGRSLIINSEH</sequence>
<dbReference type="InterPro" id="IPR005135">
    <property type="entry name" value="Endo/exonuclease/phosphatase"/>
</dbReference>
<feature type="coiled-coil region" evidence="5">
    <location>
        <begin position="398"/>
        <end position="425"/>
    </location>
</feature>
<accession>A0A8S3QM13</accession>
<feature type="region of interest" description="Disordered" evidence="6">
    <location>
        <begin position="585"/>
        <end position="678"/>
    </location>
</feature>
<gene>
    <name evidence="8" type="ORF">MEDL_10819</name>
</gene>
<dbReference type="InterPro" id="IPR013083">
    <property type="entry name" value="Znf_RING/FYVE/PHD"/>
</dbReference>
<dbReference type="EMBL" id="CAJPWZ010000536">
    <property type="protein sequence ID" value="CAG2195867.1"/>
    <property type="molecule type" value="Genomic_DNA"/>
</dbReference>
<proteinExistence type="predicted"/>
<keyword evidence="5" id="KW-0175">Coiled coil</keyword>
<dbReference type="GO" id="GO:0003824">
    <property type="term" value="F:catalytic activity"/>
    <property type="evidence" value="ECO:0007669"/>
    <property type="project" value="InterPro"/>
</dbReference>
<comment type="caution">
    <text evidence="8">The sequence shown here is derived from an EMBL/GenBank/DDBJ whole genome shotgun (WGS) entry which is preliminary data.</text>
</comment>
<dbReference type="GO" id="GO:0008270">
    <property type="term" value="F:zinc ion binding"/>
    <property type="evidence" value="ECO:0007669"/>
    <property type="project" value="UniProtKB-KW"/>
</dbReference>
<organism evidence="8 9">
    <name type="scientific">Mytilus edulis</name>
    <name type="common">Blue mussel</name>
    <dbReference type="NCBI Taxonomy" id="6550"/>
    <lineage>
        <taxon>Eukaryota</taxon>
        <taxon>Metazoa</taxon>
        <taxon>Spiralia</taxon>
        <taxon>Lophotrochozoa</taxon>
        <taxon>Mollusca</taxon>
        <taxon>Bivalvia</taxon>
        <taxon>Autobranchia</taxon>
        <taxon>Pteriomorphia</taxon>
        <taxon>Mytilida</taxon>
        <taxon>Mytiloidea</taxon>
        <taxon>Mytilidae</taxon>
        <taxon>Mytilinae</taxon>
        <taxon>Mytilus</taxon>
    </lineage>
</organism>
<feature type="compositionally biased region" description="Polar residues" evidence="6">
    <location>
        <begin position="657"/>
        <end position="678"/>
    </location>
</feature>
<keyword evidence="2 4" id="KW-0863">Zinc-finger</keyword>
<evidence type="ECO:0000313" key="8">
    <source>
        <dbReference type="EMBL" id="CAG2195867.1"/>
    </source>
</evidence>
<dbReference type="Pfam" id="PF03372">
    <property type="entry name" value="Exo_endo_phos"/>
    <property type="match status" value="1"/>
</dbReference>
<protein>
    <recommendedName>
        <fullName evidence="7">PHD-type domain-containing protein</fullName>
    </recommendedName>
</protein>
<dbReference type="Proteomes" id="UP000683360">
    <property type="component" value="Unassembled WGS sequence"/>
</dbReference>
<feature type="compositionally biased region" description="Polar residues" evidence="6">
    <location>
        <begin position="610"/>
        <end position="626"/>
    </location>
</feature>
<dbReference type="InterPro" id="IPR011011">
    <property type="entry name" value="Znf_FYVE_PHD"/>
</dbReference>
<dbReference type="PROSITE" id="PS01359">
    <property type="entry name" value="ZF_PHD_1"/>
    <property type="match status" value="1"/>
</dbReference>
<evidence type="ECO:0000256" key="3">
    <source>
        <dbReference type="ARBA" id="ARBA00022833"/>
    </source>
</evidence>
<feature type="domain" description="PHD-type" evidence="7">
    <location>
        <begin position="221"/>
        <end position="274"/>
    </location>
</feature>
<keyword evidence="3" id="KW-0862">Zinc</keyword>
<dbReference type="InterPro" id="IPR019787">
    <property type="entry name" value="Znf_PHD-finger"/>
</dbReference>
<feature type="compositionally biased region" description="Polar residues" evidence="6">
    <location>
        <begin position="585"/>
        <end position="597"/>
    </location>
</feature>
<dbReference type="SUPFAM" id="SSF57903">
    <property type="entry name" value="FYVE/PHD zinc finger"/>
    <property type="match status" value="1"/>
</dbReference>
<reference evidence="8" key="1">
    <citation type="submission" date="2021-03" db="EMBL/GenBank/DDBJ databases">
        <authorList>
            <person name="Bekaert M."/>
        </authorList>
    </citation>
    <scope>NUCLEOTIDE SEQUENCE</scope>
</reference>
<dbReference type="Pfam" id="PF00628">
    <property type="entry name" value="PHD"/>
    <property type="match status" value="1"/>
</dbReference>
<dbReference type="InterPro" id="IPR019786">
    <property type="entry name" value="Zinc_finger_PHD-type_CS"/>
</dbReference>
<dbReference type="PROSITE" id="PS50016">
    <property type="entry name" value="ZF_PHD_2"/>
    <property type="match status" value="1"/>
</dbReference>
<dbReference type="SMART" id="SM00249">
    <property type="entry name" value="PHD"/>
    <property type="match status" value="1"/>
</dbReference>
<evidence type="ECO:0000256" key="6">
    <source>
        <dbReference type="SAM" id="MobiDB-lite"/>
    </source>
</evidence>
<keyword evidence="1" id="KW-0479">Metal-binding</keyword>
<evidence type="ECO:0000313" key="9">
    <source>
        <dbReference type="Proteomes" id="UP000683360"/>
    </source>
</evidence>
<name>A0A8S3QM13_MYTED</name>
<evidence type="ECO:0000259" key="7">
    <source>
        <dbReference type="PROSITE" id="PS50016"/>
    </source>
</evidence>
<dbReference type="SUPFAM" id="SSF56219">
    <property type="entry name" value="DNase I-like"/>
    <property type="match status" value="1"/>
</dbReference>